<keyword evidence="6" id="KW-1185">Reference proteome</keyword>
<dbReference type="AlphaFoldDB" id="A0A1G9WU75"/>
<comment type="similarity">
    <text evidence="4">Belongs to the FliW family.</text>
</comment>
<keyword evidence="4" id="KW-0143">Chaperone</keyword>
<dbReference type="NCBIfam" id="NF009793">
    <property type="entry name" value="PRK13285.1-1"/>
    <property type="match status" value="1"/>
</dbReference>
<evidence type="ECO:0000256" key="4">
    <source>
        <dbReference type="HAMAP-Rule" id="MF_01185"/>
    </source>
</evidence>
<dbReference type="Pfam" id="PF02623">
    <property type="entry name" value="FliW"/>
    <property type="match status" value="1"/>
</dbReference>
<organism evidence="5 6">
    <name type="scientific">Dendrosporobacter quercicolus</name>
    <dbReference type="NCBI Taxonomy" id="146817"/>
    <lineage>
        <taxon>Bacteria</taxon>
        <taxon>Bacillati</taxon>
        <taxon>Bacillota</taxon>
        <taxon>Negativicutes</taxon>
        <taxon>Selenomonadales</taxon>
        <taxon>Sporomusaceae</taxon>
        <taxon>Dendrosporobacter</taxon>
    </lineage>
</organism>
<dbReference type="HAMAP" id="MF_01185">
    <property type="entry name" value="FliW"/>
    <property type="match status" value="1"/>
</dbReference>
<gene>
    <name evidence="4" type="primary">fliW</name>
    <name evidence="5" type="ORF">SAMN04488502_10889</name>
</gene>
<proteinExistence type="inferred from homology"/>
<dbReference type="EMBL" id="FNHB01000008">
    <property type="protein sequence ID" value="SDM87967.1"/>
    <property type="molecule type" value="Genomic_DNA"/>
</dbReference>
<keyword evidence="2 4" id="KW-1005">Bacterial flagellum biogenesis</keyword>
<reference evidence="5 6" key="1">
    <citation type="submission" date="2016-10" db="EMBL/GenBank/DDBJ databases">
        <authorList>
            <person name="de Groot N.N."/>
        </authorList>
    </citation>
    <scope>NUCLEOTIDE SEQUENCE [LARGE SCALE GENOMIC DNA]</scope>
    <source>
        <strain evidence="5 6">DSM 1736</strain>
    </source>
</reference>
<dbReference type="GO" id="GO:0044780">
    <property type="term" value="P:bacterial-type flagellum assembly"/>
    <property type="evidence" value="ECO:0007669"/>
    <property type="project" value="UniProtKB-UniRule"/>
</dbReference>
<evidence type="ECO:0000256" key="2">
    <source>
        <dbReference type="ARBA" id="ARBA00022795"/>
    </source>
</evidence>
<dbReference type="STRING" id="146817.SAMN04488502_10889"/>
<dbReference type="GO" id="GO:0006417">
    <property type="term" value="P:regulation of translation"/>
    <property type="evidence" value="ECO:0007669"/>
    <property type="project" value="UniProtKB-KW"/>
</dbReference>
<dbReference type="GO" id="GO:0005737">
    <property type="term" value="C:cytoplasm"/>
    <property type="evidence" value="ECO:0007669"/>
    <property type="project" value="UniProtKB-SubCell"/>
</dbReference>
<comment type="subunit">
    <text evidence="4">Interacts with translational regulator CsrA and flagellin(s).</text>
</comment>
<dbReference type="OrthoDB" id="9801235at2"/>
<name>A0A1G9WU75_9FIRM</name>
<dbReference type="PANTHER" id="PTHR39190:SF1">
    <property type="entry name" value="FLAGELLAR ASSEMBLY FACTOR FLIW"/>
    <property type="match status" value="1"/>
</dbReference>
<sequence length="153" mass="17270">MIVASTRLGRQWEVAETDIIHFPQGLPGFADEKKFILLPGEPDSPFVFLQSVAEPDLTFIVVDPFAFFKDYEFSLDDRIVAELKLSDKNLPQIFNIVTIPDKAELMTANLLAPVIINPVQRVGQQIVLEKVDYTTRHRLFPNGFPQAETKGGR</sequence>
<keyword evidence="5" id="KW-0282">Flagellum</keyword>
<keyword evidence="3 4" id="KW-0810">Translation regulation</keyword>
<comment type="subcellular location">
    <subcellularLocation>
        <location evidence="4">Cytoplasm</location>
    </subcellularLocation>
</comment>
<dbReference type="PANTHER" id="PTHR39190">
    <property type="entry name" value="FLAGELLAR ASSEMBLY FACTOR FLIW"/>
    <property type="match status" value="1"/>
</dbReference>
<evidence type="ECO:0000256" key="3">
    <source>
        <dbReference type="ARBA" id="ARBA00022845"/>
    </source>
</evidence>
<accession>A0A1G9WU75</accession>
<evidence type="ECO:0000256" key="1">
    <source>
        <dbReference type="ARBA" id="ARBA00022490"/>
    </source>
</evidence>
<dbReference type="RefSeq" id="WP_092074309.1">
    <property type="nucleotide sequence ID" value="NZ_FNHB01000008.1"/>
</dbReference>
<keyword evidence="1 4" id="KW-0963">Cytoplasm</keyword>
<comment type="function">
    <text evidence="4">Acts as an anti-CsrA protein, binds CsrA and prevents it from repressing translation of its target genes, one of which is flagellin. Binds to flagellin and participates in the assembly of the flagellum.</text>
</comment>
<dbReference type="Gene3D" id="2.30.290.10">
    <property type="entry name" value="BH3618-like"/>
    <property type="match status" value="1"/>
</dbReference>
<dbReference type="Proteomes" id="UP000214880">
    <property type="component" value="Unassembled WGS sequence"/>
</dbReference>
<protein>
    <recommendedName>
        <fullName evidence="4">Flagellar assembly factor FliW</fullName>
    </recommendedName>
</protein>
<evidence type="ECO:0000313" key="5">
    <source>
        <dbReference type="EMBL" id="SDM87967.1"/>
    </source>
</evidence>
<keyword evidence="5" id="KW-0966">Cell projection</keyword>
<evidence type="ECO:0000313" key="6">
    <source>
        <dbReference type="Proteomes" id="UP000214880"/>
    </source>
</evidence>
<dbReference type="InterPro" id="IPR003775">
    <property type="entry name" value="Flagellar_assembly_factor_FliW"/>
</dbReference>
<dbReference type="InterPro" id="IPR024046">
    <property type="entry name" value="Flagellar_assmbl_FliW_dom_sf"/>
</dbReference>
<dbReference type="SUPFAM" id="SSF141457">
    <property type="entry name" value="BH3618-like"/>
    <property type="match status" value="1"/>
</dbReference>
<keyword evidence="5" id="KW-0969">Cilium</keyword>